<dbReference type="InterPro" id="IPR010976">
    <property type="entry name" value="B-phosphoglucomutase_hydrolase"/>
</dbReference>
<dbReference type="NCBIfam" id="TIGR02009">
    <property type="entry name" value="PGMB-YQAB-SF"/>
    <property type="match status" value="1"/>
</dbReference>
<keyword evidence="4" id="KW-0479">Metal-binding</keyword>
<dbReference type="GO" id="GO:0046872">
    <property type="term" value="F:metal ion binding"/>
    <property type="evidence" value="ECO:0007669"/>
    <property type="project" value="UniProtKB-KW"/>
</dbReference>
<evidence type="ECO:0000256" key="4">
    <source>
        <dbReference type="ARBA" id="ARBA00022723"/>
    </source>
</evidence>
<comment type="caution">
    <text evidence="11">The sequence shown here is derived from an EMBL/GenBank/DDBJ whole genome shotgun (WGS) entry which is preliminary data.</text>
</comment>
<evidence type="ECO:0000256" key="5">
    <source>
        <dbReference type="ARBA" id="ARBA00022842"/>
    </source>
</evidence>
<dbReference type="InterPro" id="IPR036412">
    <property type="entry name" value="HAD-like_sf"/>
</dbReference>
<keyword evidence="7" id="KW-0119">Carbohydrate metabolism</keyword>
<dbReference type="Gene3D" id="3.40.50.1000">
    <property type="entry name" value="HAD superfamily/HAD-like"/>
    <property type="match status" value="1"/>
</dbReference>
<dbReference type="STRING" id="126673.AWC01_15890"/>
<dbReference type="PANTHER" id="PTHR46193:SF18">
    <property type="entry name" value="HEXITOL PHOSPHATASE B"/>
    <property type="match status" value="1"/>
</dbReference>
<dbReference type="InterPro" id="IPR006439">
    <property type="entry name" value="HAD-SF_hydro_IA"/>
</dbReference>
<evidence type="ECO:0000256" key="6">
    <source>
        <dbReference type="ARBA" id="ARBA00023235"/>
    </source>
</evidence>
<dbReference type="SFLD" id="SFLDS00003">
    <property type="entry name" value="Haloacid_Dehalogenase"/>
    <property type="match status" value="1"/>
</dbReference>
<evidence type="ECO:0000256" key="8">
    <source>
        <dbReference type="ARBA" id="ARBA00044926"/>
    </source>
</evidence>
<evidence type="ECO:0000256" key="2">
    <source>
        <dbReference type="ARBA" id="ARBA00006171"/>
    </source>
</evidence>
<protein>
    <recommendedName>
        <fullName evidence="10">Beta-phosphoglucomutase</fullName>
        <ecNumber evidence="9">5.4.2.6</ecNumber>
    </recommendedName>
</protein>
<dbReference type="Pfam" id="PF00702">
    <property type="entry name" value="Hydrolase"/>
    <property type="match status" value="1"/>
</dbReference>
<evidence type="ECO:0000313" key="11">
    <source>
        <dbReference type="EMBL" id="ORV37339.1"/>
    </source>
</evidence>
<evidence type="ECO:0000313" key="12">
    <source>
        <dbReference type="Proteomes" id="UP000193564"/>
    </source>
</evidence>
<keyword evidence="3" id="KW-0597">Phosphoprotein</keyword>
<evidence type="ECO:0000256" key="10">
    <source>
        <dbReference type="ARBA" id="ARBA00044991"/>
    </source>
</evidence>
<dbReference type="Gene3D" id="1.10.150.240">
    <property type="entry name" value="Putative phosphatase, domain 2"/>
    <property type="match status" value="1"/>
</dbReference>
<dbReference type="InterPro" id="IPR051600">
    <property type="entry name" value="Beta-PGM-like"/>
</dbReference>
<dbReference type="InterPro" id="IPR023214">
    <property type="entry name" value="HAD_sf"/>
</dbReference>
<dbReference type="OrthoDB" id="9797743at2"/>
<keyword evidence="12" id="KW-1185">Reference proteome</keyword>
<evidence type="ECO:0000256" key="7">
    <source>
        <dbReference type="ARBA" id="ARBA00023277"/>
    </source>
</evidence>
<dbReference type="Proteomes" id="UP000193564">
    <property type="component" value="Unassembled WGS sequence"/>
</dbReference>
<dbReference type="EC" id="5.4.2.6" evidence="9"/>
<accession>A0A1X1SZI8</accession>
<dbReference type="AlphaFoldDB" id="A0A1X1SZI8"/>
<dbReference type="SUPFAM" id="SSF56784">
    <property type="entry name" value="HAD-like"/>
    <property type="match status" value="1"/>
</dbReference>
<dbReference type="RefSeq" id="WP_085192323.1">
    <property type="nucleotide sequence ID" value="NZ_AP022605.1"/>
</dbReference>
<dbReference type="NCBIfam" id="TIGR01509">
    <property type="entry name" value="HAD-SF-IA-v3"/>
    <property type="match status" value="1"/>
</dbReference>
<comment type="cofactor">
    <cofactor evidence="1">
        <name>Mg(2+)</name>
        <dbReference type="ChEBI" id="CHEBI:18420"/>
    </cofactor>
</comment>
<proteinExistence type="inferred from homology"/>
<reference evidence="11 12" key="1">
    <citation type="submission" date="2016-01" db="EMBL/GenBank/DDBJ databases">
        <title>The new phylogeny of the genus Mycobacterium.</title>
        <authorList>
            <person name="Tarcisio F."/>
            <person name="Conor M."/>
            <person name="Antonella G."/>
            <person name="Elisabetta G."/>
            <person name="Giulia F.S."/>
            <person name="Sara T."/>
            <person name="Anna F."/>
            <person name="Clotilde B."/>
            <person name="Roberto B."/>
            <person name="Veronica D.S."/>
            <person name="Fabio R."/>
            <person name="Monica P."/>
            <person name="Olivier J."/>
            <person name="Enrico T."/>
            <person name="Nicola S."/>
        </authorList>
    </citation>
    <scope>NUCLEOTIDE SEQUENCE [LARGE SCALE GENOMIC DNA]</scope>
    <source>
        <strain evidence="11 12">DSM 44339</strain>
    </source>
</reference>
<sequence>MVTRAGNPILEARTAVLGLPERITACLFDLDGVLTDTASVHTRAWKAMFDDFLRTRAERTGEPFVAFDAGADYLRYVDGKRREDGVRSFLASRGIVLPDGRPDDPPDAETVLGLGNRKNQMFHEILRRDGIEVFEGSRRYLEDASAAGLGIAVVSSSANTEEILDVTGMARYVQHRVDGVTMREEHIAGKPAPDSFLRAAQLLDVTPARSAVFEDALAGVAAGRAGNFGYVVGVDRVGQAEELRLSGADIVVTDLAELLEAP</sequence>
<keyword evidence="5" id="KW-0460">Magnesium</keyword>
<name>A0A1X1SZI8_9MYCO</name>
<dbReference type="InterPro" id="IPR023198">
    <property type="entry name" value="PGP-like_dom2"/>
</dbReference>
<dbReference type="SFLD" id="SFLDG01129">
    <property type="entry name" value="C1.5:_HAD__Beta-PGM__Phosphata"/>
    <property type="match status" value="1"/>
</dbReference>
<comment type="similarity">
    <text evidence="2">Belongs to the HAD-like hydrolase superfamily. CbbY/CbbZ/Gph/YieH family.</text>
</comment>
<evidence type="ECO:0000256" key="9">
    <source>
        <dbReference type="ARBA" id="ARBA00044968"/>
    </source>
</evidence>
<organism evidence="11 12">
    <name type="scientific">Mycolicibacterium doricum</name>
    <dbReference type="NCBI Taxonomy" id="126673"/>
    <lineage>
        <taxon>Bacteria</taxon>
        <taxon>Bacillati</taxon>
        <taxon>Actinomycetota</taxon>
        <taxon>Actinomycetes</taxon>
        <taxon>Mycobacteriales</taxon>
        <taxon>Mycobacteriaceae</taxon>
        <taxon>Mycolicibacterium</taxon>
    </lineage>
</organism>
<evidence type="ECO:0000256" key="3">
    <source>
        <dbReference type="ARBA" id="ARBA00022553"/>
    </source>
</evidence>
<dbReference type="GO" id="GO:0008801">
    <property type="term" value="F:beta-phosphoglucomutase activity"/>
    <property type="evidence" value="ECO:0007669"/>
    <property type="project" value="UniProtKB-EC"/>
</dbReference>
<dbReference type="EMBL" id="LQOS01000049">
    <property type="protein sequence ID" value="ORV37339.1"/>
    <property type="molecule type" value="Genomic_DNA"/>
</dbReference>
<gene>
    <name evidence="11" type="ORF">AWC01_15890</name>
</gene>
<keyword evidence="6" id="KW-0413">Isomerase</keyword>
<evidence type="ECO:0000256" key="1">
    <source>
        <dbReference type="ARBA" id="ARBA00001946"/>
    </source>
</evidence>
<comment type="catalytic activity">
    <reaction evidence="8">
        <text>beta-D-glucose 1-phosphate = beta-D-glucose 6-phosphate</text>
        <dbReference type="Rhea" id="RHEA:20113"/>
        <dbReference type="ChEBI" id="CHEBI:57684"/>
        <dbReference type="ChEBI" id="CHEBI:58247"/>
        <dbReference type="EC" id="5.4.2.6"/>
    </reaction>
</comment>
<dbReference type="PANTHER" id="PTHR46193">
    <property type="entry name" value="6-PHOSPHOGLUCONATE PHOSPHATASE"/>
    <property type="match status" value="1"/>
</dbReference>